<dbReference type="SUPFAM" id="SSF51412">
    <property type="entry name" value="Inosine monophosphate dehydrogenase (IMPDH)"/>
    <property type="match status" value="1"/>
</dbReference>
<dbReference type="AlphaFoldDB" id="A0A2T3FR20"/>
<dbReference type="GO" id="GO:0016787">
    <property type="term" value="F:hydrolase activity"/>
    <property type="evidence" value="ECO:0007669"/>
    <property type="project" value="UniProtKB-KW"/>
</dbReference>
<comment type="caution">
    <text evidence="1">The sequence shown here is derived from an EMBL/GenBank/DDBJ whole genome shotgun (WGS) entry which is preliminary data.</text>
</comment>
<name>A0A2T3FR20_9CLOT</name>
<organism evidence="1 2">
    <name type="scientific">Clostridium fessum</name>
    <dbReference type="NCBI Taxonomy" id="2126740"/>
    <lineage>
        <taxon>Bacteria</taxon>
        <taxon>Bacillati</taxon>
        <taxon>Bacillota</taxon>
        <taxon>Clostridia</taxon>
        <taxon>Eubacteriales</taxon>
        <taxon>Clostridiaceae</taxon>
        <taxon>Clostridium</taxon>
    </lineage>
</organism>
<sequence>MKKKVPAYNGTLRDHTIMCPYCISECSGIRIFGKRIKSIAFSTDVAIIKNINADAIIAVYPFTPQAAISQSIISISDVPVFVGVGGGLTGGKRSVRLALQAEHQGAYGVVVNAPIADEVITEIKQVVDIPVIATIASVHTDVRRKLKAGADILNVSGAAATASMVAEIRKEYPDVAIIATGGPTNESILETIEAGANAITYTPPSNGELFARTMKKYREINP</sequence>
<proteinExistence type="predicted"/>
<protein>
    <submittedName>
        <fullName evidence="1">Hydrolase</fullName>
    </submittedName>
</protein>
<accession>A0A2T3FR20</accession>
<dbReference type="Proteomes" id="UP000241048">
    <property type="component" value="Unassembled WGS sequence"/>
</dbReference>
<reference evidence="1 2" key="1">
    <citation type="submission" date="2018-03" db="EMBL/GenBank/DDBJ databases">
        <title>Lachnoclostridium SNUG30386 gen.nov., sp.nov., isolated from human faeces.</title>
        <authorList>
            <person name="Seo B."/>
            <person name="Jeon K."/>
            <person name="Ko G."/>
        </authorList>
    </citation>
    <scope>NUCLEOTIDE SEQUENCE [LARGE SCALE GENOMIC DNA]</scope>
    <source>
        <strain evidence="1 2">SNUG30386</strain>
    </source>
</reference>
<evidence type="ECO:0000313" key="2">
    <source>
        <dbReference type="Proteomes" id="UP000241048"/>
    </source>
</evidence>
<keyword evidence="1" id="KW-0378">Hydrolase</keyword>
<evidence type="ECO:0000313" key="1">
    <source>
        <dbReference type="EMBL" id="PST37714.1"/>
    </source>
</evidence>
<keyword evidence="2" id="KW-1185">Reference proteome</keyword>
<dbReference type="EMBL" id="PYLO01000002">
    <property type="protein sequence ID" value="PST37714.1"/>
    <property type="molecule type" value="Genomic_DNA"/>
</dbReference>
<dbReference type="InterPro" id="IPR013785">
    <property type="entry name" value="Aldolase_TIM"/>
</dbReference>
<dbReference type="RefSeq" id="WP_107000785.1">
    <property type="nucleotide sequence ID" value="NZ_CAUWBW010000027.1"/>
</dbReference>
<dbReference type="Gene3D" id="3.20.20.70">
    <property type="entry name" value="Aldolase class I"/>
    <property type="match status" value="1"/>
</dbReference>
<gene>
    <name evidence="1" type="ORF">C7U56_07535</name>
</gene>